<comment type="caution">
    <text evidence="1">The sequence shown here is derived from an EMBL/GenBank/DDBJ whole genome shotgun (WGS) entry which is preliminary data.</text>
</comment>
<dbReference type="EMBL" id="JBBIAA010000010">
    <property type="protein sequence ID" value="MEJ5945659.1"/>
    <property type="molecule type" value="Genomic_DNA"/>
</dbReference>
<proteinExistence type="predicted"/>
<gene>
    <name evidence="1" type="ORF">WDZ17_10185</name>
</gene>
<name>A0ABU8RKU5_9ACTN</name>
<sequence>MKQSGDGCGCAQEYAARWPGMSAGELALVHDPECPVRLRRVQPRRRRPAPAPRPGR</sequence>
<keyword evidence="2" id="KW-1185">Reference proteome</keyword>
<dbReference type="Proteomes" id="UP001387100">
    <property type="component" value="Unassembled WGS sequence"/>
</dbReference>
<organism evidence="1 2">
    <name type="scientific">Pseudokineococcus basanitobsidens</name>
    <dbReference type="NCBI Taxonomy" id="1926649"/>
    <lineage>
        <taxon>Bacteria</taxon>
        <taxon>Bacillati</taxon>
        <taxon>Actinomycetota</taxon>
        <taxon>Actinomycetes</taxon>
        <taxon>Kineosporiales</taxon>
        <taxon>Kineosporiaceae</taxon>
        <taxon>Pseudokineococcus</taxon>
    </lineage>
</organism>
<evidence type="ECO:0000313" key="2">
    <source>
        <dbReference type="Proteomes" id="UP001387100"/>
    </source>
</evidence>
<protein>
    <submittedName>
        <fullName evidence="1">Uncharacterized protein</fullName>
    </submittedName>
</protein>
<accession>A0ABU8RKU5</accession>
<dbReference type="RefSeq" id="WP_339575044.1">
    <property type="nucleotide sequence ID" value="NZ_JBBIAA010000010.1"/>
</dbReference>
<evidence type="ECO:0000313" key="1">
    <source>
        <dbReference type="EMBL" id="MEJ5945659.1"/>
    </source>
</evidence>
<reference evidence="1 2" key="1">
    <citation type="journal article" date="2017" name="Int. J. Syst. Evol. Microbiol.">
        <title>Pseudokineococcus basanitobsidens sp. nov., isolated from volcanic rock.</title>
        <authorList>
            <person name="Lee D.W."/>
            <person name="Park M.Y."/>
            <person name="Kim J.J."/>
            <person name="Kim B.S."/>
        </authorList>
    </citation>
    <scope>NUCLEOTIDE SEQUENCE [LARGE SCALE GENOMIC DNA]</scope>
    <source>
        <strain evidence="1 2">DSM 103726</strain>
    </source>
</reference>